<proteinExistence type="predicted"/>
<name>A0A0A9BE11_ARUDO</name>
<reference evidence="1" key="2">
    <citation type="journal article" date="2015" name="Data Brief">
        <title>Shoot transcriptome of the giant reed, Arundo donax.</title>
        <authorList>
            <person name="Barrero R.A."/>
            <person name="Guerrero F.D."/>
            <person name="Moolhuijzen P."/>
            <person name="Goolsby J.A."/>
            <person name="Tidwell J."/>
            <person name="Bellgard S.E."/>
            <person name="Bellgard M.I."/>
        </authorList>
    </citation>
    <scope>NUCLEOTIDE SEQUENCE</scope>
    <source>
        <tissue evidence="1">Shoot tissue taken approximately 20 cm above the soil surface</tissue>
    </source>
</reference>
<dbReference type="EMBL" id="GBRH01240363">
    <property type="protein sequence ID" value="JAD57532.1"/>
    <property type="molecule type" value="Transcribed_RNA"/>
</dbReference>
<accession>A0A0A9BE11</accession>
<reference evidence="1" key="1">
    <citation type="submission" date="2014-09" db="EMBL/GenBank/DDBJ databases">
        <authorList>
            <person name="Magalhaes I.L.F."/>
            <person name="Oliveira U."/>
            <person name="Santos F.R."/>
            <person name="Vidigal T.H.D.A."/>
            <person name="Brescovit A.D."/>
            <person name="Santos A.J."/>
        </authorList>
    </citation>
    <scope>NUCLEOTIDE SEQUENCE</scope>
    <source>
        <tissue evidence="1">Shoot tissue taken approximately 20 cm above the soil surface</tissue>
    </source>
</reference>
<organism evidence="1">
    <name type="scientific">Arundo donax</name>
    <name type="common">Giant reed</name>
    <name type="synonym">Donax arundinaceus</name>
    <dbReference type="NCBI Taxonomy" id="35708"/>
    <lineage>
        <taxon>Eukaryota</taxon>
        <taxon>Viridiplantae</taxon>
        <taxon>Streptophyta</taxon>
        <taxon>Embryophyta</taxon>
        <taxon>Tracheophyta</taxon>
        <taxon>Spermatophyta</taxon>
        <taxon>Magnoliopsida</taxon>
        <taxon>Liliopsida</taxon>
        <taxon>Poales</taxon>
        <taxon>Poaceae</taxon>
        <taxon>PACMAD clade</taxon>
        <taxon>Arundinoideae</taxon>
        <taxon>Arundineae</taxon>
        <taxon>Arundo</taxon>
    </lineage>
</organism>
<evidence type="ECO:0000313" key="1">
    <source>
        <dbReference type="EMBL" id="JAD57532.1"/>
    </source>
</evidence>
<protein>
    <submittedName>
        <fullName evidence="1">Uncharacterized protein</fullName>
    </submittedName>
</protein>
<sequence length="33" mass="3991">MPPKFTRCLTSLLLHRRHLKFPTRSEVQRRATL</sequence>
<dbReference type="AlphaFoldDB" id="A0A0A9BE11"/>